<reference evidence="1 2" key="1">
    <citation type="submission" date="2017-01" db="EMBL/GenBank/DDBJ databases">
        <title>Bacillus cereus isolates.</title>
        <authorList>
            <person name="Beno S.M."/>
        </authorList>
    </citation>
    <scope>NUCLEOTIDE SEQUENCE [LARGE SCALE GENOMIC DNA]</scope>
    <source>
        <strain evidence="1 2">FSL H8-0485</strain>
    </source>
</reference>
<dbReference type="AlphaFoldDB" id="A0A1S9T9F6"/>
<protein>
    <submittedName>
        <fullName evidence="1">Uncharacterized protein</fullName>
    </submittedName>
</protein>
<comment type="caution">
    <text evidence="1">The sequence shown here is derived from an EMBL/GenBank/DDBJ whole genome shotgun (WGS) entry which is preliminary data.</text>
</comment>
<proteinExistence type="predicted"/>
<sequence>MCSYCDDYKCNKKFSSPICTFLKTLTAGDDVDTLTIGGQDKNVDAFVSFDKNTGIATFVQSNGAVLVVGCDQIDAILIDN</sequence>
<accession>A0A1S9T9F6</accession>
<name>A0A1S9T9F6_BACCE</name>
<dbReference type="RefSeq" id="WP_078205769.1">
    <property type="nucleotide sequence ID" value="NZ_MUAJ01000073.1"/>
</dbReference>
<gene>
    <name evidence="1" type="ORF">BW897_30745</name>
</gene>
<dbReference type="Proteomes" id="UP000190906">
    <property type="component" value="Unassembled WGS sequence"/>
</dbReference>
<dbReference type="EMBL" id="MUAJ01000073">
    <property type="protein sequence ID" value="OOR06655.1"/>
    <property type="molecule type" value="Genomic_DNA"/>
</dbReference>
<evidence type="ECO:0000313" key="2">
    <source>
        <dbReference type="Proteomes" id="UP000190906"/>
    </source>
</evidence>
<evidence type="ECO:0000313" key="1">
    <source>
        <dbReference type="EMBL" id="OOR06655.1"/>
    </source>
</evidence>
<organism evidence="1 2">
    <name type="scientific">Bacillus cereus</name>
    <dbReference type="NCBI Taxonomy" id="1396"/>
    <lineage>
        <taxon>Bacteria</taxon>
        <taxon>Bacillati</taxon>
        <taxon>Bacillota</taxon>
        <taxon>Bacilli</taxon>
        <taxon>Bacillales</taxon>
        <taxon>Bacillaceae</taxon>
        <taxon>Bacillus</taxon>
        <taxon>Bacillus cereus group</taxon>
    </lineage>
</organism>